<keyword evidence="6" id="KW-0804">Transcription</keyword>
<dbReference type="GO" id="GO:0008270">
    <property type="term" value="F:zinc ion binding"/>
    <property type="evidence" value="ECO:0007669"/>
    <property type="project" value="UniProtKB-KW"/>
</dbReference>
<evidence type="ECO:0000256" key="3">
    <source>
        <dbReference type="ARBA" id="ARBA00022833"/>
    </source>
</evidence>
<evidence type="ECO:0000256" key="9">
    <source>
        <dbReference type="SAM" id="MobiDB-lite"/>
    </source>
</evidence>
<dbReference type="GO" id="GO:0043565">
    <property type="term" value="F:sequence-specific DNA binding"/>
    <property type="evidence" value="ECO:0007669"/>
    <property type="project" value="InterPro"/>
</dbReference>
<dbReference type="InterPro" id="IPR035500">
    <property type="entry name" value="NHR-like_dom_sf"/>
</dbReference>
<evidence type="ECO:0000256" key="1">
    <source>
        <dbReference type="ARBA" id="ARBA00022723"/>
    </source>
</evidence>
<dbReference type="AlphaFoldDB" id="A0A811KUV7"/>
<evidence type="ECO:0000259" key="10">
    <source>
        <dbReference type="PROSITE" id="PS51030"/>
    </source>
</evidence>
<keyword evidence="2" id="KW-0863">Zinc-finger</keyword>
<keyword evidence="12" id="KW-1185">Reference proteome</keyword>
<comment type="caution">
    <text evidence="11">The sequence shown here is derived from an EMBL/GenBank/DDBJ whole genome shotgun (WGS) entry which is preliminary data.</text>
</comment>
<keyword evidence="8" id="KW-0539">Nucleus</keyword>
<dbReference type="Proteomes" id="UP000783686">
    <property type="component" value="Unassembled WGS sequence"/>
</dbReference>
<dbReference type="SUPFAM" id="SSF48508">
    <property type="entry name" value="Nuclear receptor ligand-binding domain"/>
    <property type="match status" value="1"/>
</dbReference>
<organism evidence="11 12">
    <name type="scientific">Bursaphelenchus okinawaensis</name>
    <dbReference type="NCBI Taxonomy" id="465554"/>
    <lineage>
        <taxon>Eukaryota</taxon>
        <taxon>Metazoa</taxon>
        <taxon>Ecdysozoa</taxon>
        <taxon>Nematoda</taxon>
        <taxon>Chromadorea</taxon>
        <taxon>Rhabditida</taxon>
        <taxon>Tylenchina</taxon>
        <taxon>Tylenchomorpha</taxon>
        <taxon>Aphelenchoidea</taxon>
        <taxon>Aphelenchoididae</taxon>
        <taxon>Bursaphelenchus</taxon>
    </lineage>
</organism>
<feature type="region of interest" description="Disordered" evidence="9">
    <location>
        <begin position="1"/>
        <end position="23"/>
    </location>
</feature>
<dbReference type="PRINTS" id="PR00047">
    <property type="entry name" value="STROIDFINGER"/>
</dbReference>
<keyword evidence="3" id="KW-0862">Zinc</keyword>
<evidence type="ECO:0000256" key="6">
    <source>
        <dbReference type="ARBA" id="ARBA00023163"/>
    </source>
</evidence>
<evidence type="ECO:0000256" key="8">
    <source>
        <dbReference type="ARBA" id="ARBA00023242"/>
    </source>
</evidence>
<sequence length="419" mass="48143">MPLSIDKDSDDSSSSSGSPASSIGKMCTICRLEPVTVYYLKVGVCTGCRAFFRRSVKQKKHYKCLNGRLCGQSQLVPTRRACKYCRFQRCIQAGMLESKLQLHSDQREKYSTFSKKIPVVNTDIFLNENIGEMLQEFLKMRRRVVFEFTANCRRQFGNVRAGDNLLNEAKESESGQHDMAVSRIEFGVYDQIVRNEFSTFQSIPDDDWTELSKYCYVQYWDLLGRVLTTMRFNGHECGQSYNSDGTYHTLTHTSTQLYWSYLYPTIKMDQPHIVYTRIHEYMYGVAVNLVQSVTLAFARAHLDEVETAALLLLLCTSLECKRLVSMKTRMLLEDCRQETLRGLGAHIKSTGRDISQRMPVIIMLISEFQSLSRITHYAMLLIHRATKGEAYPEIFRDMLSNLENVLQPQPDMTDGIVAN</sequence>
<keyword evidence="4" id="KW-0805">Transcription regulation</keyword>
<dbReference type="GO" id="GO:0005634">
    <property type="term" value="C:nucleus"/>
    <property type="evidence" value="ECO:0007669"/>
    <property type="project" value="TreeGrafter"/>
</dbReference>
<gene>
    <name evidence="11" type="ORF">BOKJ2_LOCUS8934</name>
</gene>
<dbReference type="PROSITE" id="PS51030">
    <property type="entry name" value="NUCLEAR_REC_DBD_2"/>
    <property type="match status" value="1"/>
</dbReference>
<dbReference type="Gene3D" id="1.10.565.10">
    <property type="entry name" value="Retinoid X Receptor"/>
    <property type="match status" value="1"/>
</dbReference>
<keyword evidence="7" id="KW-0675">Receptor</keyword>
<dbReference type="PANTHER" id="PTHR46011:SF6">
    <property type="entry name" value="HIGH ZINC ACTIVATED NUCLEAR RECEPTOR PROTEIN"/>
    <property type="match status" value="1"/>
</dbReference>
<dbReference type="SUPFAM" id="SSF57716">
    <property type="entry name" value="Glucocorticoid receptor-like (DNA-binding domain)"/>
    <property type="match status" value="1"/>
</dbReference>
<evidence type="ECO:0000313" key="12">
    <source>
        <dbReference type="Proteomes" id="UP000614601"/>
    </source>
</evidence>
<evidence type="ECO:0000256" key="7">
    <source>
        <dbReference type="ARBA" id="ARBA00023170"/>
    </source>
</evidence>
<dbReference type="EMBL" id="CAJFDH010000004">
    <property type="protein sequence ID" value="CAD5220418.1"/>
    <property type="molecule type" value="Genomic_DNA"/>
</dbReference>
<dbReference type="OrthoDB" id="5792192at2759"/>
<accession>A0A811KUV7</accession>
<dbReference type="EMBL" id="CAJFCW020000004">
    <property type="protein sequence ID" value="CAG9113664.1"/>
    <property type="molecule type" value="Genomic_DNA"/>
</dbReference>
<proteinExistence type="predicted"/>
<dbReference type="InterPro" id="IPR013088">
    <property type="entry name" value="Znf_NHR/GATA"/>
</dbReference>
<evidence type="ECO:0000256" key="2">
    <source>
        <dbReference type="ARBA" id="ARBA00022771"/>
    </source>
</evidence>
<dbReference type="Gene3D" id="3.30.50.10">
    <property type="entry name" value="Erythroid Transcription Factor GATA-1, subunit A"/>
    <property type="match status" value="1"/>
</dbReference>
<dbReference type="SMART" id="SM00399">
    <property type="entry name" value="ZnF_C4"/>
    <property type="match status" value="1"/>
</dbReference>
<name>A0A811KUV7_9BILA</name>
<dbReference type="Pfam" id="PF00105">
    <property type="entry name" value="zf-C4"/>
    <property type="match status" value="1"/>
</dbReference>
<evidence type="ECO:0000256" key="4">
    <source>
        <dbReference type="ARBA" id="ARBA00023015"/>
    </source>
</evidence>
<keyword evidence="1" id="KW-0479">Metal-binding</keyword>
<dbReference type="GO" id="GO:0003700">
    <property type="term" value="F:DNA-binding transcription factor activity"/>
    <property type="evidence" value="ECO:0007669"/>
    <property type="project" value="InterPro"/>
</dbReference>
<protein>
    <recommendedName>
        <fullName evidence="10">Nuclear receptor domain-containing protein</fullName>
    </recommendedName>
</protein>
<evidence type="ECO:0000313" key="11">
    <source>
        <dbReference type="EMBL" id="CAD5220418.1"/>
    </source>
</evidence>
<dbReference type="PANTHER" id="PTHR46011">
    <property type="entry name" value="NUCLEAR HORMONE RECEPTOR FAMILY MEMBER NHR-86-RELATED"/>
    <property type="match status" value="1"/>
</dbReference>
<dbReference type="InterPro" id="IPR001628">
    <property type="entry name" value="Znf_hrmn_rcpt"/>
</dbReference>
<reference evidence="11" key="1">
    <citation type="submission" date="2020-09" db="EMBL/GenBank/DDBJ databases">
        <authorList>
            <person name="Kikuchi T."/>
        </authorList>
    </citation>
    <scope>NUCLEOTIDE SEQUENCE</scope>
    <source>
        <strain evidence="11">SH1</strain>
    </source>
</reference>
<evidence type="ECO:0000256" key="5">
    <source>
        <dbReference type="ARBA" id="ARBA00023125"/>
    </source>
</evidence>
<keyword evidence="5" id="KW-0238">DNA-binding</keyword>
<feature type="domain" description="Nuclear receptor" evidence="10">
    <location>
        <begin position="24"/>
        <end position="102"/>
    </location>
</feature>
<feature type="compositionally biased region" description="Low complexity" evidence="9">
    <location>
        <begin position="12"/>
        <end position="22"/>
    </location>
</feature>
<dbReference type="Proteomes" id="UP000614601">
    <property type="component" value="Unassembled WGS sequence"/>
</dbReference>